<comment type="caution">
    <text evidence="1">The sequence shown here is derived from an EMBL/GenBank/DDBJ whole genome shotgun (WGS) entry which is preliminary data.</text>
</comment>
<evidence type="ECO:0000313" key="1">
    <source>
        <dbReference type="EMBL" id="MFC7389489.1"/>
    </source>
</evidence>
<keyword evidence="2" id="KW-1185">Reference proteome</keyword>
<sequence length="189" mass="21754">MTILQIDPNRYDVWSAFPTYFLEQSPVYVKGTVTTPTAFIEVMGHGIVAEAEVLLEEMIEQPDDPYWLGVEEEGLATYSLVDLIQLHFHHPLLKIGMYEADEPYESIHQKWVDGNHVPASKWTKETYEAHLFREKLVAPYAPVTTCSVCEINLFERYGNDASKLMEYHLQDDHGIWVCPTCHKAIHTLD</sequence>
<dbReference type="EMBL" id="JBHTCE010000001">
    <property type="protein sequence ID" value="MFC7389489.1"/>
    <property type="molecule type" value="Genomic_DNA"/>
</dbReference>
<reference evidence="2" key="1">
    <citation type="journal article" date="2019" name="Int. J. Syst. Evol. Microbiol.">
        <title>The Global Catalogue of Microorganisms (GCM) 10K type strain sequencing project: providing services to taxonomists for standard genome sequencing and annotation.</title>
        <authorList>
            <consortium name="The Broad Institute Genomics Platform"/>
            <consortium name="The Broad Institute Genome Sequencing Center for Infectious Disease"/>
            <person name="Wu L."/>
            <person name="Ma J."/>
        </authorList>
    </citation>
    <scope>NUCLEOTIDE SEQUENCE [LARGE SCALE GENOMIC DNA]</scope>
    <source>
        <strain evidence="2">CCUG 55590</strain>
    </source>
</reference>
<gene>
    <name evidence="1" type="ORF">ACFQO8_04975</name>
</gene>
<proteinExistence type="predicted"/>
<dbReference type="Proteomes" id="UP001596439">
    <property type="component" value="Unassembled WGS sequence"/>
</dbReference>
<evidence type="ECO:0000313" key="2">
    <source>
        <dbReference type="Proteomes" id="UP001596439"/>
    </source>
</evidence>
<accession>A0ABW2PK80</accession>
<dbReference type="RefSeq" id="WP_214787440.1">
    <property type="nucleotide sequence ID" value="NZ_JANIEL010000108.1"/>
</dbReference>
<name>A0ABW2PK80_9BACL</name>
<organism evidence="1 2">
    <name type="scientific">Exiguobacterium aestuarii</name>
    <dbReference type="NCBI Taxonomy" id="273527"/>
    <lineage>
        <taxon>Bacteria</taxon>
        <taxon>Bacillati</taxon>
        <taxon>Bacillota</taxon>
        <taxon>Bacilli</taxon>
        <taxon>Bacillales</taxon>
        <taxon>Bacillales Family XII. Incertae Sedis</taxon>
        <taxon>Exiguobacterium</taxon>
    </lineage>
</organism>
<protein>
    <submittedName>
        <fullName evidence="1">Uncharacterized protein</fullName>
    </submittedName>
</protein>